<keyword evidence="8" id="KW-0472">Membrane</keyword>
<name>A0A9W9I1S8_9EURO</name>
<dbReference type="InterPro" id="IPR050121">
    <property type="entry name" value="Cytochrome_P450_monoxygenase"/>
</dbReference>
<dbReference type="InterPro" id="IPR002401">
    <property type="entry name" value="Cyt_P450_E_grp-I"/>
</dbReference>
<accession>A0A9W9I1S8</accession>
<comment type="cofactor">
    <cofactor evidence="1 6">
        <name>heme</name>
        <dbReference type="ChEBI" id="CHEBI:30413"/>
    </cofactor>
</comment>
<dbReference type="OrthoDB" id="3945418at2759"/>
<comment type="caution">
    <text evidence="9">The sequence shown here is derived from an EMBL/GenBank/DDBJ whole genome shotgun (WGS) entry which is preliminary data.</text>
</comment>
<dbReference type="GO" id="GO:0020037">
    <property type="term" value="F:heme binding"/>
    <property type="evidence" value="ECO:0007669"/>
    <property type="project" value="InterPro"/>
</dbReference>
<dbReference type="GO" id="GO:0043386">
    <property type="term" value="P:mycotoxin biosynthetic process"/>
    <property type="evidence" value="ECO:0007669"/>
    <property type="project" value="UniProtKB-ARBA"/>
</dbReference>
<protein>
    <submittedName>
        <fullName evidence="9">Cytochrome P450</fullName>
    </submittedName>
</protein>
<feature type="transmembrane region" description="Helical" evidence="8">
    <location>
        <begin position="15"/>
        <end position="38"/>
    </location>
</feature>
<evidence type="ECO:0000313" key="9">
    <source>
        <dbReference type="EMBL" id="KAJ5162339.1"/>
    </source>
</evidence>
<dbReference type="InterPro" id="IPR017972">
    <property type="entry name" value="Cyt_P450_CS"/>
</dbReference>
<evidence type="ECO:0000256" key="5">
    <source>
        <dbReference type="ARBA" id="ARBA00023004"/>
    </source>
</evidence>
<keyword evidence="8" id="KW-0812">Transmembrane</keyword>
<keyword evidence="7" id="KW-0503">Monooxygenase</keyword>
<dbReference type="GO" id="GO:0004497">
    <property type="term" value="F:monooxygenase activity"/>
    <property type="evidence" value="ECO:0007669"/>
    <property type="project" value="UniProtKB-KW"/>
</dbReference>
<evidence type="ECO:0000256" key="3">
    <source>
        <dbReference type="ARBA" id="ARBA00022723"/>
    </source>
</evidence>
<reference evidence="9" key="1">
    <citation type="submission" date="2022-11" db="EMBL/GenBank/DDBJ databases">
        <authorList>
            <person name="Petersen C."/>
        </authorList>
    </citation>
    <scope>NUCLEOTIDE SEQUENCE</scope>
    <source>
        <strain evidence="9">IBT 21917</strain>
    </source>
</reference>
<dbReference type="Pfam" id="PF00067">
    <property type="entry name" value="p450"/>
    <property type="match status" value="1"/>
</dbReference>
<dbReference type="AlphaFoldDB" id="A0A9W9I1S8"/>
<dbReference type="EMBL" id="JAPQKO010000005">
    <property type="protein sequence ID" value="KAJ5162339.1"/>
    <property type="molecule type" value="Genomic_DNA"/>
</dbReference>
<keyword evidence="3 6" id="KW-0479">Metal-binding</keyword>
<dbReference type="PRINTS" id="PR00463">
    <property type="entry name" value="EP450I"/>
</dbReference>
<evidence type="ECO:0000313" key="10">
    <source>
        <dbReference type="Proteomes" id="UP001146351"/>
    </source>
</evidence>
<sequence length="511" mass="58207">MNTNGEAHTLVLLQWLPYIAFSTLIAKIIWIVTWRLWFHPLASIPGPRLAAICGLWEVWQDIGQDGNLPRAVAELHRKYNTDIIRISPNHVHIDNPEFYFQIFKVNTDFHKDRGFYERMAVPQSLLTVDTKTARSLRSKANPILAPRDWGSLADEAQSITKKASDQLLAQSRGGENVEILFTLRCISTDIICNLSFGFIPDFVTRLDEGKKLFNVLDITLEGFWYMIHIPFLMTPAFVLPTWILKLVMPAVIHFREQGGAWVDRALNPASDTTNSSNPHQSTLMGLLNPFPGKKPDHATREWLIDQANTLVFAGVDTTAVTLVYTFHQILSSPDICRRLQEELRDATPIIRTCFDWRKVRQLPYLSAVIKEGLRLGASVPGRLPRVVPPQGLQHRDRFIPGGMIVSSNIYSMHHNPSVFPSPDTFNPDRWLADDSIELEKYNVAFSKGSRSCIGMNLAYLELYTVLAVFFNRFDLQLEESTAGRELAWSDRFAKAITEVVKVRVLKDHWEE</sequence>
<dbReference type="Gene3D" id="1.10.630.10">
    <property type="entry name" value="Cytochrome P450"/>
    <property type="match status" value="1"/>
</dbReference>
<dbReference type="SUPFAM" id="SSF48264">
    <property type="entry name" value="Cytochrome P450"/>
    <property type="match status" value="1"/>
</dbReference>
<dbReference type="GO" id="GO:0016705">
    <property type="term" value="F:oxidoreductase activity, acting on paired donors, with incorporation or reduction of molecular oxygen"/>
    <property type="evidence" value="ECO:0007669"/>
    <property type="project" value="InterPro"/>
</dbReference>
<evidence type="ECO:0000256" key="2">
    <source>
        <dbReference type="ARBA" id="ARBA00010617"/>
    </source>
</evidence>
<evidence type="ECO:0000256" key="1">
    <source>
        <dbReference type="ARBA" id="ARBA00001971"/>
    </source>
</evidence>
<feature type="transmembrane region" description="Helical" evidence="8">
    <location>
        <begin position="223"/>
        <end position="244"/>
    </location>
</feature>
<keyword evidence="4 7" id="KW-0560">Oxidoreductase</keyword>
<dbReference type="PRINTS" id="PR00385">
    <property type="entry name" value="P450"/>
</dbReference>
<dbReference type="GO" id="GO:0005506">
    <property type="term" value="F:iron ion binding"/>
    <property type="evidence" value="ECO:0007669"/>
    <property type="project" value="InterPro"/>
</dbReference>
<keyword evidence="8" id="KW-1133">Transmembrane helix</keyword>
<dbReference type="InterPro" id="IPR036396">
    <property type="entry name" value="Cyt_P450_sf"/>
</dbReference>
<dbReference type="Proteomes" id="UP001146351">
    <property type="component" value="Unassembled WGS sequence"/>
</dbReference>
<comment type="similarity">
    <text evidence="2 7">Belongs to the cytochrome P450 family.</text>
</comment>
<dbReference type="PANTHER" id="PTHR24305">
    <property type="entry name" value="CYTOCHROME P450"/>
    <property type="match status" value="1"/>
</dbReference>
<gene>
    <name evidence="9" type="ORF">N7492_007731</name>
</gene>
<keyword evidence="5 6" id="KW-0408">Iron</keyword>
<reference evidence="9" key="2">
    <citation type="journal article" date="2023" name="IMA Fungus">
        <title>Comparative genomic study of the Penicillium genus elucidates a diverse pangenome and 15 lateral gene transfer events.</title>
        <authorList>
            <person name="Petersen C."/>
            <person name="Sorensen T."/>
            <person name="Nielsen M.R."/>
            <person name="Sondergaard T.E."/>
            <person name="Sorensen J.L."/>
            <person name="Fitzpatrick D.A."/>
            <person name="Frisvad J.C."/>
            <person name="Nielsen K.L."/>
        </authorList>
    </citation>
    <scope>NUCLEOTIDE SEQUENCE</scope>
    <source>
        <strain evidence="9">IBT 21917</strain>
    </source>
</reference>
<organism evidence="9 10">
    <name type="scientific">Penicillium capsulatum</name>
    <dbReference type="NCBI Taxonomy" id="69766"/>
    <lineage>
        <taxon>Eukaryota</taxon>
        <taxon>Fungi</taxon>
        <taxon>Dikarya</taxon>
        <taxon>Ascomycota</taxon>
        <taxon>Pezizomycotina</taxon>
        <taxon>Eurotiomycetes</taxon>
        <taxon>Eurotiomycetidae</taxon>
        <taxon>Eurotiales</taxon>
        <taxon>Aspergillaceae</taxon>
        <taxon>Penicillium</taxon>
    </lineage>
</organism>
<dbReference type="PANTHER" id="PTHR24305:SF166">
    <property type="entry name" value="CYTOCHROME P450 12A4, MITOCHONDRIAL-RELATED"/>
    <property type="match status" value="1"/>
</dbReference>
<dbReference type="CDD" id="cd11062">
    <property type="entry name" value="CYP58-like"/>
    <property type="match status" value="1"/>
</dbReference>
<evidence type="ECO:0000256" key="4">
    <source>
        <dbReference type="ARBA" id="ARBA00023002"/>
    </source>
</evidence>
<proteinExistence type="inferred from homology"/>
<evidence type="ECO:0000256" key="8">
    <source>
        <dbReference type="SAM" id="Phobius"/>
    </source>
</evidence>
<keyword evidence="10" id="KW-1185">Reference proteome</keyword>
<evidence type="ECO:0000256" key="7">
    <source>
        <dbReference type="RuleBase" id="RU000461"/>
    </source>
</evidence>
<feature type="binding site" description="axial binding residue" evidence="6">
    <location>
        <position position="452"/>
    </location>
    <ligand>
        <name>heme</name>
        <dbReference type="ChEBI" id="CHEBI:30413"/>
    </ligand>
    <ligandPart>
        <name>Fe</name>
        <dbReference type="ChEBI" id="CHEBI:18248"/>
    </ligandPart>
</feature>
<evidence type="ECO:0000256" key="6">
    <source>
        <dbReference type="PIRSR" id="PIRSR602401-1"/>
    </source>
</evidence>
<dbReference type="InterPro" id="IPR001128">
    <property type="entry name" value="Cyt_P450"/>
</dbReference>
<dbReference type="PROSITE" id="PS00086">
    <property type="entry name" value="CYTOCHROME_P450"/>
    <property type="match status" value="1"/>
</dbReference>
<keyword evidence="6 7" id="KW-0349">Heme</keyword>